<sequence>MSDPVAAKSTFLCMYMSNHPDTLVSYVRHYAHIPHTVSSAQLSSISSTGMTLTYATTAQEKNTVVVPFDPPLKGYDEVKGRMMQMKAEAEEALGMMKAPHITSFTVPPGLWRTALMMLALIYTTFSPSSSSSSPFDLPWVAALVYPATWIRTTLPSGSLAWIWGFMIFVHALESLYTLSLCRKHHTGVVVGAMYVLATFAFGFPVFVDFRKRVQAIRIDSIMKGK</sequence>
<dbReference type="AlphaFoldDB" id="A0A2R6NPU5"/>
<dbReference type="PANTHER" id="PTHR37783">
    <property type="entry name" value="MEMBRANE PROTEIN, PUTATIVE (AFU_ORTHOLOGUE AFUA_1G04315)-RELATED"/>
    <property type="match status" value="1"/>
</dbReference>
<dbReference type="EMBL" id="MLYV02000976">
    <property type="protein sequence ID" value="PSR74537.1"/>
    <property type="molecule type" value="Genomic_DNA"/>
</dbReference>
<dbReference type="Pfam" id="PF10615">
    <property type="entry name" value="DUF2470"/>
    <property type="match status" value="1"/>
</dbReference>
<dbReference type="Gene3D" id="3.20.180.10">
    <property type="entry name" value="PNP-oxidase-like"/>
    <property type="match status" value="1"/>
</dbReference>
<reference evidence="3 4" key="1">
    <citation type="submission" date="2018-02" db="EMBL/GenBank/DDBJ databases">
        <title>Genome sequence of the basidiomycete white-rot fungus Phlebia centrifuga.</title>
        <authorList>
            <person name="Granchi Z."/>
            <person name="Peng M."/>
            <person name="de Vries R.P."/>
            <person name="Hilden K."/>
            <person name="Makela M.R."/>
            <person name="Grigoriev I."/>
            <person name="Riley R."/>
        </authorList>
    </citation>
    <scope>NUCLEOTIDE SEQUENCE [LARGE SCALE GENOMIC DNA]</scope>
    <source>
        <strain evidence="3 4">FBCC195</strain>
    </source>
</reference>
<feature type="transmembrane region" description="Helical" evidence="1">
    <location>
        <begin position="161"/>
        <end position="180"/>
    </location>
</feature>
<keyword evidence="1" id="KW-1133">Transmembrane helix</keyword>
<dbReference type="Pfam" id="PF14934">
    <property type="entry name" value="TMEM254"/>
    <property type="match status" value="1"/>
</dbReference>
<keyword evidence="1" id="KW-0812">Transmembrane</keyword>
<feature type="domain" description="DUF2470" evidence="2">
    <location>
        <begin position="10"/>
        <end position="85"/>
    </location>
</feature>
<comment type="caution">
    <text evidence="3">The sequence shown here is derived from an EMBL/GenBank/DDBJ whole genome shotgun (WGS) entry which is preliminary data.</text>
</comment>
<keyword evidence="4" id="KW-1185">Reference proteome</keyword>
<feature type="transmembrane region" description="Helical" evidence="1">
    <location>
        <begin position="186"/>
        <end position="207"/>
    </location>
</feature>
<keyword evidence="1" id="KW-0472">Membrane</keyword>
<dbReference type="Proteomes" id="UP000186601">
    <property type="component" value="Unassembled WGS sequence"/>
</dbReference>
<evidence type="ECO:0000313" key="3">
    <source>
        <dbReference type="EMBL" id="PSR74537.1"/>
    </source>
</evidence>
<evidence type="ECO:0000259" key="2">
    <source>
        <dbReference type="Pfam" id="PF10615"/>
    </source>
</evidence>
<accession>A0A2R6NPU5</accession>
<gene>
    <name evidence="3" type="ORF">PHLCEN_2v9714</name>
</gene>
<dbReference type="InterPro" id="IPR037119">
    <property type="entry name" value="Haem_oxidase_HugZ-like_sf"/>
</dbReference>
<proteinExistence type="predicted"/>
<dbReference type="InterPro" id="IPR028110">
    <property type="entry name" value="TMEM254"/>
</dbReference>
<evidence type="ECO:0000313" key="4">
    <source>
        <dbReference type="Proteomes" id="UP000186601"/>
    </source>
</evidence>
<name>A0A2R6NPU5_9APHY</name>
<protein>
    <recommendedName>
        <fullName evidence="2">DUF2470 domain-containing protein</fullName>
    </recommendedName>
</protein>
<dbReference type="PANTHER" id="PTHR37783:SF1">
    <property type="entry name" value="MEMBRANE PROTEIN, PUTATIVE (AFU_ORTHOLOGUE AFUA_1G04315)-RELATED"/>
    <property type="match status" value="1"/>
</dbReference>
<organism evidence="3 4">
    <name type="scientific">Hermanssonia centrifuga</name>
    <dbReference type="NCBI Taxonomy" id="98765"/>
    <lineage>
        <taxon>Eukaryota</taxon>
        <taxon>Fungi</taxon>
        <taxon>Dikarya</taxon>
        <taxon>Basidiomycota</taxon>
        <taxon>Agaricomycotina</taxon>
        <taxon>Agaricomycetes</taxon>
        <taxon>Polyporales</taxon>
        <taxon>Meruliaceae</taxon>
        <taxon>Hermanssonia</taxon>
    </lineage>
</organism>
<dbReference type="InterPro" id="IPR019595">
    <property type="entry name" value="DUF2470"/>
</dbReference>
<evidence type="ECO:0000256" key="1">
    <source>
        <dbReference type="SAM" id="Phobius"/>
    </source>
</evidence>
<dbReference type="OrthoDB" id="5553410at2759"/>